<keyword evidence="2" id="KW-1185">Reference proteome</keyword>
<proteinExistence type="predicted"/>
<sequence>MASKAFIKGFRHELANRAFAFLAIDRMAERFAGHEHGLFWKSYLDLEAFNRPRYALAARRWGQGTAPGILTRLKALAVSSLPARLHGPLLRLIYRETLKYLEWLKKLRRQGPANAKRFLEYMVEQEEVQLEMMRLALAGRYAEIASCADDFFLKYNGSVRFFDDGEAGTPC</sequence>
<dbReference type="Proteomes" id="UP001519667">
    <property type="component" value="Unassembled WGS sequence"/>
</dbReference>
<dbReference type="RefSeq" id="WP_215373939.1">
    <property type="nucleotide sequence ID" value="NZ_JAGTIS010000005.1"/>
</dbReference>
<evidence type="ECO:0000313" key="2">
    <source>
        <dbReference type="Proteomes" id="UP001519667"/>
    </source>
</evidence>
<name>A0ABS5XG77_9GAMM</name>
<protein>
    <submittedName>
        <fullName evidence="1">Uncharacterized protein</fullName>
    </submittedName>
</protein>
<evidence type="ECO:0000313" key="1">
    <source>
        <dbReference type="EMBL" id="MBT8766687.1"/>
    </source>
</evidence>
<organism evidence="1 2">
    <name type="scientific">Metapseudomonas boanensis</name>
    <dbReference type="NCBI Taxonomy" id="2822138"/>
    <lineage>
        <taxon>Bacteria</taxon>
        <taxon>Pseudomonadati</taxon>
        <taxon>Pseudomonadota</taxon>
        <taxon>Gammaproteobacteria</taxon>
        <taxon>Pseudomonadales</taxon>
        <taxon>Pseudomonadaceae</taxon>
        <taxon>Metapseudomonas</taxon>
    </lineage>
</organism>
<comment type="caution">
    <text evidence="1">The sequence shown here is derived from an EMBL/GenBank/DDBJ whole genome shotgun (WGS) entry which is preliminary data.</text>
</comment>
<gene>
    <name evidence="1" type="ORF">J7302_11225</name>
</gene>
<reference evidence="1 2" key="1">
    <citation type="submission" date="2021-04" db="EMBL/GenBank/DDBJ databases">
        <title>Pseudomonas boanensis sp. nov., a bacterium isolated from river water used for household purposes in Boane District, Mozambique.</title>
        <authorList>
            <person name="Nicklasson M."/>
            <person name="Martin-Rodriguez A.J."/>
            <person name="Thorell K."/>
            <person name="Neves L."/>
            <person name="Mussagy A."/>
            <person name="Rydberg H.A."/>
            <person name="Hernroth B."/>
            <person name="Svensson-Stadler L."/>
            <person name="Sjoling A."/>
        </authorList>
    </citation>
    <scope>NUCLEOTIDE SEQUENCE [LARGE SCALE GENOMIC DNA]</scope>
    <source>
        <strain evidence="1 2">DB1</strain>
    </source>
</reference>
<dbReference type="EMBL" id="JAGTIS010000005">
    <property type="protein sequence ID" value="MBT8766687.1"/>
    <property type="molecule type" value="Genomic_DNA"/>
</dbReference>
<accession>A0ABS5XG77</accession>